<sequence>MYDKYFTATYEDGARGEVVGGRYLLDCWGLVLAIREEVLGLPPLPSFGPIDRRDLRSSAKAYAKYSDLMPVGPPVPGAIAAVIHGGLCTHVGVVVLIDGELRVFETNPVAGVTNMRLIDFERSYPKVKYHRDRDLPEQA</sequence>
<dbReference type="Proteomes" id="UP000637061">
    <property type="component" value="Unassembled WGS sequence"/>
</dbReference>
<dbReference type="EMBL" id="JAEHTE010000006">
    <property type="protein sequence ID" value="MBI6884020.1"/>
    <property type="molecule type" value="Genomic_DNA"/>
</dbReference>
<evidence type="ECO:0000313" key="1">
    <source>
        <dbReference type="EMBL" id="MBI6884020.1"/>
    </source>
</evidence>
<protein>
    <recommendedName>
        <fullName evidence="3">Nitrite transporter</fullName>
    </recommendedName>
</protein>
<evidence type="ECO:0008006" key="3">
    <source>
        <dbReference type="Google" id="ProtNLM"/>
    </source>
</evidence>
<name>A0A8I1JL34_PSEPU</name>
<dbReference type="AlphaFoldDB" id="A0A8I1JL34"/>
<reference evidence="1" key="1">
    <citation type="submission" date="2020-12" db="EMBL/GenBank/DDBJ databases">
        <title>Enhanced detection system for hospital associated transmission using whole genome sequencing surveillance.</title>
        <authorList>
            <person name="Harrison L.H."/>
            <person name="Van Tyne D."/>
            <person name="Marsh J.W."/>
            <person name="Griffith M.P."/>
            <person name="Snyder D.J."/>
            <person name="Cooper V.S."/>
            <person name="Mustapha M."/>
        </authorList>
    </citation>
    <scope>NUCLEOTIDE SEQUENCE</scope>
    <source>
        <strain evidence="1">PSB00042</strain>
    </source>
</reference>
<accession>A0A8I1JL34</accession>
<organism evidence="1 2">
    <name type="scientific">Pseudomonas putida</name>
    <name type="common">Arthrobacter siderocapsulatus</name>
    <dbReference type="NCBI Taxonomy" id="303"/>
    <lineage>
        <taxon>Bacteria</taxon>
        <taxon>Pseudomonadati</taxon>
        <taxon>Pseudomonadota</taxon>
        <taxon>Gammaproteobacteria</taxon>
        <taxon>Pseudomonadales</taxon>
        <taxon>Pseudomonadaceae</taxon>
        <taxon>Pseudomonas</taxon>
    </lineage>
</organism>
<proteinExistence type="predicted"/>
<comment type="caution">
    <text evidence="1">The sequence shown here is derived from an EMBL/GenBank/DDBJ whole genome shotgun (WGS) entry which is preliminary data.</text>
</comment>
<dbReference type="RefSeq" id="WP_129932368.1">
    <property type="nucleotide sequence ID" value="NZ_JAEHTE010000006.1"/>
</dbReference>
<gene>
    <name evidence="1" type="ORF">JEU22_08855</name>
</gene>
<evidence type="ECO:0000313" key="2">
    <source>
        <dbReference type="Proteomes" id="UP000637061"/>
    </source>
</evidence>